<dbReference type="PANTHER" id="PTHR13504">
    <property type="entry name" value="FIDO DOMAIN-CONTAINING PROTEIN DDB_G0283145"/>
    <property type="match status" value="1"/>
</dbReference>
<organism evidence="7 8">
    <name type="scientific">Limosilactobacillus fastidiosus</name>
    <dbReference type="NCBI Taxonomy" id="2759855"/>
    <lineage>
        <taxon>Bacteria</taxon>
        <taxon>Bacillati</taxon>
        <taxon>Bacillota</taxon>
        <taxon>Bacilli</taxon>
        <taxon>Lactobacillales</taxon>
        <taxon>Lactobacillaceae</taxon>
        <taxon>Limosilactobacillus</taxon>
    </lineage>
</organism>
<feature type="domain" description="Fido" evidence="5">
    <location>
        <begin position="92"/>
        <end position="244"/>
    </location>
</feature>
<evidence type="ECO:0000313" key="7">
    <source>
        <dbReference type="EMBL" id="MBB1085429.1"/>
    </source>
</evidence>
<feature type="site" description="Important for autoinhibition of adenylyltransferase activity" evidence="3">
    <location>
        <position position="40"/>
    </location>
</feature>
<dbReference type="InterPro" id="IPR003812">
    <property type="entry name" value="Fido"/>
</dbReference>
<sequence>MDSNRLNIAYALQLERDSRTSSTLYDWSQVQFSYNSNHMEGSTITEAQTDQIYHENAFLAEKDQIIRKDDQIETENHFKLFNYMLNTVDEPLTLDYIAKLQGILKKGTSDEDNPLKVVGGFKKIDNIIRNDRVGDTETSTADNVKQDLQRLIDTWESSKHLKMEDYAKFHYQFETIHPFSDGNGRVGRILLFKERCRNRLMPFIIRDENRLFYIRGLNEYKRQPGYLIGTFGQSMDEYTSAVQQVYGPNFERLPKPKRQAKGQELPDNFLNHGFGKSH</sequence>
<evidence type="ECO:0000256" key="2">
    <source>
        <dbReference type="PIRSR" id="PIRSR640198-2"/>
    </source>
</evidence>
<evidence type="ECO:0000259" key="5">
    <source>
        <dbReference type="PROSITE" id="PS51459"/>
    </source>
</evidence>
<dbReference type="PANTHER" id="PTHR13504:SF38">
    <property type="entry name" value="FIDO DOMAIN-CONTAINING PROTEIN"/>
    <property type="match status" value="1"/>
</dbReference>
<keyword evidence="2" id="KW-0547">Nucleotide-binding</keyword>
<evidence type="ECO:0000256" key="4">
    <source>
        <dbReference type="SAM" id="MobiDB-lite"/>
    </source>
</evidence>
<dbReference type="Pfam" id="PF02661">
    <property type="entry name" value="Fic"/>
    <property type="match status" value="1"/>
</dbReference>
<keyword evidence="2" id="KW-0067">ATP-binding</keyword>
<evidence type="ECO:0000313" key="9">
    <source>
        <dbReference type="Proteomes" id="UP000544052"/>
    </source>
</evidence>
<evidence type="ECO:0000313" key="8">
    <source>
        <dbReference type="Proteomes" id="UP000518255"/>
    </source>
</evidence>
<dbReference type="PROSITE" id="PS51459">
    <property type="entry name" value="FIDO"/>
    <property type="match status" value="1"/>
</dbReference>
<gene>
    <name evidence="7" type="ORF">H5R63_01180</name>
    <name evidence="6" type="ORF">H5R64_05180</name>
</gene>
<dbReference type="EMBL" id="JACIUY010000042">
    <property type="protein sequence ID" value="MBB1085429.1"/>
    <property type="molecule type" value="Genomic_DNA"/>
</dbReference>
<proteinExistence type="predicted"/>
<dbReference type="Gene3D" id="1.10.3290.10">
    <property type="entry name" value="Fido-like domain"/>
    <property type="match status" value="1"/>
</dbReference>
<evidence type="ECO:0000256" key="3">
    <source>
        <dbReference type="PIRSR" id="PIRSR640198-3"/>
    </source>
</evidence>
<protein>
    <submittedName>
        <fullName evidence="7">Fic family protein</fullName>
    </submittedName>
</protein>
<dbReference type="EMBL" id="JACIUZ010000036">
    <property type="protein sequence ID" value="MBB1063155.1"/>
    <property type="molecule type" value="Genomic_DNA"/>
</dbReference>
<dbReference type="InterPro" id="IPR040198">
    <property type="entry name" value="Fido_containing"/>
</dbReference>
<feature type="region of interest" description="Disordered" evidence="4">
    <location>
        <begin position="257"/>
        <end position="278"/>
    </location>
</feature>
<dbReference type="InterPro" id="IPR036597">
    <property type="entry name" value="Fido-like_dom_sf"/>
</dbReference>
<accession>A0A7W3TY45</accession>
<dbReference type="AlphaFoldDB" id="A0A7W3TY45"/>
<dbReference type="RefSeq" id="WP_182580266.1">
    <property type="nucleotide sequence ID" value="NZ_JACIUY010000042.1"/>
</dbReference>
<dbReference type="GO" id="GO:0005524">
    <property type="term" value="F:ATP binding"/>
    <property type="evidence" value="ECO:0007669"/>
    <property type="project" value="UniProtKB-KW"/>
</dbReference>
<evidence type="ECO:0000313" key="6">
    <source>
        <dbReference type="EMBL" id="MBB1063155.1"/>
    </source>
</evidence>
<dbReference type="SUPFAM" id="SSF140931">
    <property type="entry name" value="Fic-like"/>
    <property type="match status" value="1"/>
</dbReference>
<name>A0A7W3TY45_9LACO</name>
<feature type="active site" evidence="1">
    <location>
        <position position="177"/>
    </location>
</feature>
<keyword evidence="9" id="KW-1185">Reference proteome</keyword>
<dbReference type="Proteomes" id="UP000544052">
    <property type="component" value="Unassembled WGS sequence"/>
</dbReference>
<reference evidence="8 9" key="1">
    <citation type="submission" date="2020-07" db="EMBL/GenBank/DDBJ databases">
        <title>Description of Limosilactobacillus balticus sp. nov., Limosilactobacillus agrestis sp. nov., Limosilactobacillus albertensis sp. nov., Limosilactobacillus rudii sp. nov., Limosilactobacillus fastidiosus sp. nov., five novel Limosilactobacillus species isolated from the vertebrate gastrointestinal tract, and proposal of 6 subspecies of Limosilactobacillus reuteri adapted to the gastrointestinal tract of specific vertebrate hosts.</title>
        <authorList>
            <person name="Li F."/>
            <person name="Cheng C."/>
            <person name="Zheng J."/>
            <person name="Quevedo R.M."/>
            <person name="Li J."/>
            <person name="Roos S."/>
            <person name="Gaenzle M.G."/>
            <person name="Walter J."/>
        </authorList>
    </citation>
    <scope>NUCLEOTIDE SEQUENCE [LARGE SCALE GENOMIC DNA]</scope>
    <source>
        <strain evidence="7 8">WF-MA3-C</strain>
        <strain evidence="6 9">WF-MO7-1</strain>
    </source>
</reference>
<evidence type="ECO:0000256" key="1">
    <source>
        <dbReference type="PIRSR" id="PIRSR640198-1"/>
    </source>
</evidence>
<feature type="binding site" evidence="2">
    <location>
        <begin position="181"/>
        <end position="188"/>
    </location>
    <ligand>
        <name>ATP</name>
        <dbReference type="ChEBI" id="CHEBI:30616"/>
    </ligand>
</feature>
<comment type="caution">
    <text evidence="7">The sequence shown here is derived from an EMBL/GenBank/DDBJ whole genome shotgun (WGS) entry which is preliminary data.</text>
</comment>
<dbReference type="Proteomes" id="UP000518255">
    <property type="component" value="Unassembled WGS sequence"/>
</dbReference>